<evidence type="ECO:0000256" key="9">
    <source>
        <dbReference type="ARBA" id="ARBA00030162"/>
    </source>
</evidence>
<evidence type="ECO:0000313" key="15">
    <source>
        <dbReference type="Proteomes" id="UP001623232"/>
    </source>
</evidence>
<dbReference type="PROSITE" id="PS51462">
    <property type="entry name" value="NUDIX"/>
    <property type="match status" value="1"/>
</dbReference>
<dbReference type="Gene3D" id="3.10.490.10">
    <property type="entry name" value="Gamma-glutamyl cyclotransferase-like"/>
    <property type="match status" value="1"/>
</dbReference>
<evidence type="ECO:0000256" key="1">
    <source>
        <dbReference type="ARBA" id="ARBA00001946"/>
    </source>
</evidence>
<dbReference type="Pfam" id="PF06094">
    <property type="entry name" value="GGACT"/>
    <property type="match status" value="1"/>
</dbReference>
<dbReference type="NCBIfam" id="TIGR00052">
    <property type="entry name" value="nudix-type nucleoside diphosphatase, YffH/AdpP family"/>
    <property type="match status" value="1"/>
</dbReference>
<proteinExistence type="inferred from homology"/>
<dbReference type="CDD" id="cd24155">
    <property type="entry name" value="NUDIX_ADPRase"/>
    <property type="match status" value="1"/>
</dbReference>
<dbReference type="Proteomes" id="UP001623232">
    <property type="component" value="Chromosome"/>
</dbReference>
<dbReference type="InterPro" id="IPR009288">
    <property type="entry name" value="AIG2-like_dom"/>
</dbReference>
<gene>
    <name evidence="14" type="ORF">QEZ52_11915</name>
</gene>
<dbReference type="InterPro" id="IPR000086">
    <property type="entry name" value="NUDIX_hydrolase_dom"/>
</dbReference>
<keyword evidence="6" id="KW-0378">Hydrolase</keyword>
<dbReference type="Gene3D" id="3.90.79.10">
    <property type="entry name" value="Nucleoside Triphosphate Pyrophosphohydrolase"/>
    <property type="match status" value="1"/>
</dbReference>
<evidence type="ECO:0000256" key="12">
    <source>
        <dbReference type="ARBA" id="ARBA00049546"/>
    </source>
</evidence>
<dbReference type="PROSITE" id="PS00893">
    <property type="entry name" value="NUDIX_BOX"/>
    <property type="match status" value="1"/>
</dbReference>
<reference evidence="14 15" key="1">
    <citation type="submission" date="2023-04" db="EMBL/GenBank/DDBJ databases">
        <title>Complete genome sequence of Alisedimentitalea scapharcae.</title>
        <authorList>
            <person name="Rong J.-C."/>
            <person name="Yi M.-L."/>
            <person name="Zhao Q."/>
        </authorList>
    </citation>
    <scope>NUCLEOTIDE SEQUENCE [LARGE SCALE GENOMIC DNA]</scope>
    <source>
        <strain evidence="14 15">KCTC 42119</strain>
    </source>
</reference>
<dbReference type="PANTHER" id="PTHR11839:SF5">
    <property type="entry name" value="ADP-RIBOSE PYROPHOSPHATASE"/>
    <property type="match status" value="1"/>
</dbReference>
<evidence type="ECO:0000313" key="14">
    <source>
        <dbReference type="EMBL" id="WZK87329.1"/>
    </source>
</evidence>
<dbReference type="SUPFAM" id="SSF110857">
    <property type="entry name" value="Gamma-glutamyl cyclotransferase-like"/>
    <property type="match status" value="1"/>
</dbReference>
<comment type="cofactor">
    <cofactor evidence="1">
        <name>Mg(2+)</name>
        <dbReference type="ChEBI" id="CHEBI:18420"/>
    </cofactor>
</comment>
<dbReference type="EMBL" id="CP123584">
    <property type="protein sequence ID" value="WZK87329.1"/>
    <property type="molecule type" value="Genomic_DNA"/>
</dbReference>
<dbReference type="Pfam" id="PF00293">
    <property type="entry name" value="NUDIX"/>
    <property type="match status" value="1"/>
</dbReference>
<dbReference type="SUPFAM" id="SSF55811">
    <property type="entry name" value="Nudix"/>
    <property type="match status" value="1"/>
</dbReference>
<feature type="domain" description="Nudix hydrolase" evidence="13">
    <location>
        <begin position="219"/>
        <end position="358"/>
    </location>
</feature>
<comment type="similarity">
    <text evidence="2">Belongs to the Nudix hydrolase family. NudF subfamily.</text>
</comment>
<evidence type="ECO:0000256" key="7">
    <source>
        <dbReference type="ARBA" id="ARBA00022842"/>
    </source>
</evidence>
<comment type="function">
    <text evidence="8">Acts on ADP-mannose and ADP-glucose as well as ADP-ribose. Prevents glycogen biosynthesis. The reaction catalyzed by this enzyme is a limiting step of the gluconeogenic process.</text>
</comment>
<evidence type="ECO:0000256" key="6">
    <source>
        <dbReference type="ARBA" id="ARBA00022801"/>
    </source>
</evidence>
<evidence type="ECO:0000256" key="4">
    <source>
        <dbReference type="ARBA" id="ARBA00013297"/>
    </source>
</evidence>
<dbReference type="RefSeq" id="WP_406644572.1">
    <property type="nucleotide sequence ID" value="NZ_CP123584.1"/>
</dbReference>
<accession>A0ABZ2XR69</accession>
<evidence type="ECO:0000256" key="3">
    <source>
        <dbReference type="ARBA" id="ARBA00012453"/>
    </source>
</evidence>
<dbReference type="InterPro" id="IPR015797">
    <property type="entry name" value="NUDIX_hydrolase-like_dom_sf"/>
</dbReference>
<protein>
    <recommendedName>
        <fullName evidence="4">ADP-ribose pyrophosphatase</fullName>
        <ecNumber evidence="3">3.6.1.13</ecNumber>
    </recommendedName>
    <alternativeName>
        <fullName evidence="9">ADP-ribose diphosphatase</fullName>
    </alternativeName>
    <alternativeName>
        <fullName evidence="11">ADP-ribose phosphohydrolase</fullName>
    </alternativeName>
    <alternativeName>
        <fullName evidence="10">Adenosine diphosphoribose pyrophosphatase</fullName>
    </alternativeName>
</protein>
<keyword evidence="5" id="KW-0479">Metal-binding</keyword>
<dbReference type="CDD" id="cd06661">
    <property type="entry name" value="GGCT_like"/>
    <property type="match status" value="1"/>
</dbReference>
<dbReference type="InterPro" id="IPR036568">
    <property type="entry name" value="GGCT-like_sf"/>
</dbReference>
<comment type="catalytic activity">
    <reaction evidence="12">
        <text>ADP-D-ribose + H2O = D-ribose 5-phosphate + AMP + 2 H(+)</text>
        <dbReference type="Rhea" id="RHEA:10412"/>
        <dbReference type="ChEBI" id="CHEBI:15377"/>
        <dbReference type="ChEBI" id="CHEBI:15378"/>
        <dbReference type="ChEBI" id="CHEBI:57967"/>
        <dbReference type="ChEBI" id="CHEBI:78346"/>
        <dbReference type="ChEBI" id="CHEBI:456215"/>
        <dbReference type="EC" id="3.6.1.13"/>
    </reaction>
</comment>
<dbReference type="InterPro" id="IPR013024">
    <property type="entry name" value="GGCT-like"/>
</dbReference>
<sequence length="377" mass="41538">MADLFFFGTLRHIPLLELVLGRPADALDLQSGRLHGHGAYAVVDQVFPTIEARAGEAAVGLLARGLSDVDLAALNFYEGGFSYDLKPVEIELVSGEVAPAQVYFPQPGLWEAGEGWDLEKWVRNWGALSMRAAEEVMSYQGRMTAEDIAQRIHAIRIRAAAWLATQAGSDAGERDLSRDVVVHRHTRPYLNFFAMEEMDLQYRRHDGDLSPVINRAAILVGHAAAVLPYDPVRDQVLLVEQFRASTFIAGDQNPWIWEPVAGLVEPGETPETTAHREAMEEAGVTLNALEPVSRAYSSTGSSGEFLHTFIGVTDLSNVRSANGVAAEGEDIRSKILSFDQLMHAVDTQEFRILPLITASLWLARHRDRLRQTAGVSD</sequence>
<dbReference type="InterPro" id="IPR004385">
    <property type="entry name" value="NDP_pyrophosphatase"/>
</dbReference>
<dbReference type="EC" id="3.6.1.13" evidence="3"/>
<evidence type="ECO:0000256" key="8">
    <source>
        <dbReference type="ARBA" id="ARBA00025164"/>
    </source>
</evidence>
<keyword evidence="15" id="KW-1185">Reference proteome</keyword>
<evidence type="ECO:0000256" key="10">
    <source>
        <dbReference type="ARBA" id="ARBA00030308"/>
    </source>
</evidence>
<evidence type="ECO:0000256" key="2">
    <source>
        <dbReference type="ARBA" id="ARBA00007482"/>
    </source>
</evidence>
<evidence type="ECO:0000259" key="13">
    <source>
        <dbReference type="PROSITE" id="PS51462"/>
    </source>
</evidence>
<name>A0ABZ2XR69_9RHOB</name>
<dbReference type="PANTHER" id="PTHR11839">
    <property type="entry name" value="UDP/ADP-SUGAR PYROPHOSPHATASE"/>
    <property type="match status" value="1"/>
</dbReference>
<evidence type="ECO:0000256" key="11">
    <source>
        <dbReference type="ARBA" id="ARBA00033056"/>
    </source>
</evidence>
<keyword evidence="7" id="KW-0460">Magnesium</keyword>
<dbReference type="InterPro" id="IPR020084">
    <property type="entry name" value="NUDIX_hydrolase_CS"/>
</dbReference>
<organism evidence="14 15">
    <name type="scientific">Aliisedimentitalea scapharcae</name>
    <dbReference type="NCBI Taxonomy" id="1524259"/>
    <lineage>
        <taxon>Bacteria</taxon>
        <taxon>Pseudomonadati</taxon>
        <taxon>Pseudomonadota</taxon>
        <taxon>Alphaproteobacteria</taxon>
        <taxon>Rhodobacterales</taxon>
        <taxon>Roseobacteraceae</taxon>
        <taxon>Aliisedimentitalea</taxon>
    </lineage>
</organism>
<evidence type="ECO:0000256" key="5">
    <source>
        <dbReference type="ARBA" id="ARBA00022723"/>
    </source>
</evidence>